<comment type="subcellular location">
    <subcellularLocation>
        <location evidence="1">Membrane</location>
        <topology evidence="1">Multi-pass membrane protein</topology>
    </subcellularLocation>
</comment>
<dbReference type="PANTHER" id="PTHR11351:SF92">
    <property type="entry name" value="ACYL-COA DESATURASE 2-LIKE PROTEIN"/>
    <property type="match status" value="1"/>
</dbReference>
<keyword evidence="9" id="KW-0443">Lipid metabolism</keyword>
<keyword evidence="10 13" id="KW-0472">Membrane</keyword>
<organism evidence="15 16">
    <name type="scientific">Nezara viridula</name>
    <name type="common">Southern green stink bug</name>
    <name type="synonym">Cimex viridulus</name>
    <dbReference type="NCBI Taxonomy" id="85310"/>
    <lineage>
        <taxon>Eukaryota</taxon>
        <taxon>Metazoa</taxon>
        <taxon>Ecdysozoa</taxon>
        <taxon>Arthropoda</taxon>
        <taxon>Hexapoda</taxon>
        <taxon>Insecta</taxon>
        <taxon>Pterygota</taxon>
        <taxon>Neoptera</taxon>
        <taxon>Paraneoptera</taxon>
        <taxon>Hemiptera</taxon>
        <taxon>Heteroptera</taxon>
        <taxon>Panheteroptera</taxon>
        <taxon>Pentatomomorpha</taxon>
        <taxon>Pentatomoidea</taxon>
        <taxon>Pentatomidae</taxon>
        <taxon>Pentatominae</taxon>
        <taxon>Nezara</taxon>
    </lineage>
</organism>
<keyword evidence="5" id="KW-0276">Fatty acid metabolism</keyword>
<dbReference type="GO" id="GO:0006636">
    <property type="term" value="P:unsaturated fatty acid biosynthetic process"/>
    <property type="evidence" value="ECO:0007669"/>
    <property type="project" value="TreeGrafter"/>
</dbReference>
<dbReference type="GO" id="GO:0005506">
    <property type="term" value="F:iron ion binding"/>
    <property type="evidence" value="ECO:0007669"/>
    <property type="project" value="TreeGrafter"/>
</dbReference>
<protein>
    <recommendedName>
        <fullName evidence="14">Fatty acid desaturase domain-containing protein</fullName>
    </recommendedName>
</protein>
<dbReference type="GO" id="GO:0004768">
    <property type="term" value="F:stearoyl-CoA 9-desaturase activity"/>
    <property type="evidence" value="ECO:0007669"/>
    <property type="project" value="TreeGrafter"/>
</dbReference>
<feature type="transmembrane region" description="Helical" evidence="13">
    <location>
        <begin position="97"/>
        <end position="115"/>
    </location>
</feature>
<dbReference type="OrthoDB" id="10260134at2759"/>
<dbReference type="Pfam" id="PF00487">
    <property type="entry name" value="FA_desaturase"/>
    <property type="match status" value="1"/>
</dbReference>
<reference evidence="15" key="1">
    <citation type="submission" date="2022-01" db="EMBL/GenBank/DDBJ databases">
        <authorList>
            <person name="King R."/>
        </authorList>
    </citation>
    <scope>NUCLEOTIDE SEQUENCE</scope>
</reference>
<evidence type="ECO:0000256" key="10">
    <source>
        <dbReference type="ARBA" id="ARBA00023136"/>
    </source>
</evidence>
<gene>
    <name evidence="15" type="ORF">NEZAVI_LOCUS13456</name>
</gene>
<feature type="transmembrane region" description="Helical" evidence="13">
    <location>
        <begin position="66"/>
        <end position="85"/>
    </location>
</feature>
<evidence type="ECO:0000256" key="12">
    <source>
        <dbReference type="RuleBase" id="RU000581"/>
    </source>
</evidence>
<dbReference type="AlphaFoldDB" id="A0A9P0MUS1"/>
<dbReference type="GO" id="GO:0005789">
    <property type="term" value="C:endoplasmic reticulum membrane"/>
    <property type="evidence" value="ECO:0007669"/>
    <property type="project" value="TreeGrafter"/>
</dbReference>
<keyword evidence="6 13" id="KW-1133">Transmembrane helix</keyword>
<keyword evidence="8" id="KW-0408">Iron</keyword>
<keyword evidence="11 12" id="KW-0275">Fatty acid biosynthesis</keyword>
<comment type="cofactor">
    <cofactor evidence="12">
        <name>Fe(2+)</name>
        <dbReference type="ChEBI" id="CHEBI:29033"/>
    </cofactor>
</comment>
<keyword evidence="16" id="KW-1185">Reference proteome</keyword>
<name>A0A9P0MUS1_NEZVI</name>
<evidence type="ECO:0000313" key="16">
    <source>
        <dbReference type="Proteomes" id="UP001152798"/>
    </source>
</evidence>
<evidence type="ECO:0000256" key="6">
    <source>
        <dbReference type="ARBA" id="ARBA00022989"/>
    </source>
</evidence>
<dbReference type="PRINTS" id="PR00075">
    <property type="entry name" value="FACDDSATRASE"/>
</dbReference>
<dbReference type="InterPro" id="IPR015876">
    <property type="entry name" value="Acyl-CoA_DS"/>
</dbReference>
<evidence type="ECO:0000256" key="7">
    <source>
        <dbReference type="ARBA" id="ARBA00023002"/>
    </source>
</evidence>
<dbReference type="Proteomes" id="UP001152798">
    <property type="component" value="Chromosome 6"/>
</dbReference>
<evidence type="ECO:0000313" key="15">
    <source>
        <dbReference type="EMBL" id="CAH1405205.1"/>
    </source>
</evidence>
<sequence length="320" mass="37257">MGYKPENINGIENIDSAEIFEKGETKPFKAKIAWPNVLGFVLLHLACLYGLFLLPRAKLLTSFYTLFLMHFSGLSVTLGAHRLWSHRSYKATLPLKLILLFGQTMSGQNCLWVWVRDHRQHHKYSDTDADPHNSSRGFFFCHIGWLMVQKHPEVLAKGRQIDMTDLTADPYVMFQKRYYKTLYTLCAIIIPVIIPWYFWNEDIINSLFICYFARYTLQLNFTWCVNSVAHMFGNKPYDKRISPVESTFVSIFGLGEGWHNYHHTFPWDCNAAEFGKDYNLSSRLLGLLERWGLAYDLKVVGRQMMINKIVKYGDGTHPVF</sequence>
<keyword evidence="4 12" id="KW-0812">Transmembrane</keyword>
<evidence type="ECO:0000256" key="3">
    <source>
        <dbReference type="ARBA" id="ARBA00022516"/>
    </source>
</evidence>
<evidence type="ECO:0000256" key="4">
    <source>
        <dbReference type="ARBA" id="ARBA00022692"/>
    </source>
</evidence>
<evidence type="ECO:0000256" key="2">
    <source>
        <dbReference type="ARBA" id="ARBA00009295"/>
    </source>
</evidence>
<comment type="similarity">
    <text evidence="2 12">Belongs to the fatty acid desaturase type 1 family.</text>
</comment>
<dbReference type="PANTHER" id="PTHR11351">
    <property type="entry name" value="ACYL-COA DESATURASE"/>
    <property type="match status" value="1"/>
</dbReference>
<evidence type="ECO:0000256" key="8">
    <source>
        <dbReference type="ARBA" id="ARBA00023004"/>
    </source>
</evidence>
<proteinExistence type="inferred from homology"/>
<comment type="domain">
    <text evidence="12">The histidine box domains are involved in binding the catalytic metal ions.</text>
</comment>
<evidence type="ECO:0000256" key="1">
    <source>
        <dbReference type="ARBA" id="ARBA00004141"/>
    </source>
</evidence>
<accession>A0A9P0MUS1</accession>
<evidence type="ECO:0000256" key="11">
    <source>
        <dbReference type="ARBA" id="ARBA00023160"/>
    </source>
</evidence>
<feature type="transmembrane region" description="Helical" evidence="13">
    <location>
        <begin position="182"/>
        <end position="199"/>
    </location>
</feature>
<evidence type="ECO:0000256" key="5">
    <source>
        <dbReference type="ARBA" id="ARBA00022832"/>
    </source>
</evidence>
<evidence type="ECO:0000256" key="9">
    <source>
        <dbReference type="ARBA" id="ARBA00023098"/>
    </source>
</evidence>
<dbReference type="CDD" id="cd03505">
    <property type="entry name" value="Delta9-FADS-like"/>
    <property type="match status" value="1"/>
</dbReference>
<dbReference type="EMBL" id="OV725082">
    <property type="protein sequence ID" value="CAH1405205.1"/>
    <property type="molecule type" value="Genomic_DNA"/>
</dbReference>
<feature type="transmembrane region" description="Helical" evidence="13">
    <location>
        <begin position="32"/>
        <end position="54"/>
    </location>
</feature>
<evidence type="ECO:0000259" key="14">
    <source>
        <dbReference type="Pfam" id="PF00487"/>
    </source>
</evidence>
<keyword evidence="3 12" id="KW-0444">Lipid biosynthesis</keyword>
<evidence type="ECO:0000256" key="13">
    <source>
        <dbReference type="SAM" id="Phobius"/>
    </source>
</evidence>
<dbReference type="InterPro" id="IPR005804">
    <property type="entry name" value="FA_desaturase_dom"/>
</dbReference>
<feature type="domain" description="Fatty acid desaturase" evidence="14">
    <location>
        <begin position="63"/>
        <end position="266"/>
    </location>
</feature>
<keyword evidence="7 12" id="KW-0560">Oxidoreductase</keyword>